<sequence>MKDFLEFALEEKWGFLALFTLLFLLFTVPPYIDSLFPTVTIINITIG</sequence>
<evidence type="ECO:0000256" key="1">
    <source>
        <dbReference type="SAM" id="Phobius"/>
    </source>
</evidence>
<keyword evidence="3" id="KW-1185">Reference proteome</keyword>
<organism evidence="2 3">
    <name type="scientific">Erwinia phage AH04</name>
    <dbReference type="NCBI Taxonomy" id="2869569"/>
    <lineage>
        <taxon>Viruses</taxon>
        <taxon>Duplodnaviria</taxon>
        <taxon>Heunggongvirae</taxon>
        <taxon>Uroviricota</taxon>
        <taxon>Caudoviricetes</taxon>
        <taxon>Chimalliviridae</taxon>
        <taxon>Meadowvirus</taxon>
        <taxon>Meadowvirus AH04</taxon>
    </lineage>
</organism>
<dbReference type="KEGG" id="vg:77944085"/>
<accession>A0AAE8BR00</accession>
<proteinExistence type="predicted"/>
<keyword evidence="1" id="KW-0472">Membrane</keyword>
<evidence type="ECO:0000313" key="3">
    <source>
        <dbReference type="Proteomes" id="UP000827517"/>
    </source>
</evidence>
<gene>
    <name evidence="2" type="primary">205</name>
    <name evidence="2" type="ORF">AH04_205</name>
</gene>
<dbReference type="Proteomes" id="UP000827517">
    <property type="component" value="Segment"/>
</dbReference>
<evidence type="ECO:0000313" key="2">
    <source>
        <dbReference type="EMBL" id="QZA70680.1"/>
    </source>
</evidence>
<dbReference type="GeneID" id="77944085"/>
<keyword evidence="1" id="KW-1133">Transmembrane helix</keyword>
<keyword evidence="1" id="KW-0812">Transmembrane</keyword>
<name>A0AAE8BR00_9CAUD</name>
<protein>
    <submittedName>
        <fullName evidence="2">Uncharacterized protein</fullName>
    </submittedName>
</protein>
<dbReference type="RefSeq" id="YP_010667959.1">
    <property type="nucleotide sequence ID" value="NC_070952.1"/>
</dbReference>
<reference evidence="2" key="1">
    <citation type="submission" date="2021-07" db="EMBL/GenBank/DDBJ databases">
        <authorList>
            <person name="Roth S.J."/>
            <person name="Krukonis G.P."/>
            <person name="Delesalle V.A."/>
        </authorList>
    </citation>
    <scope>NUCLEOTIDE SEQUENCE</scope>
</reference>
<dbReference type="EMBL" id="MZ501267">
    <property type="protein sequence ID" value="QZA70680.1"/>
    <property type="molecule type" value="Genomic_DNA"/>
</dbReference>
<feature type="transmembrane region" description="Helical" evidence="1">
    <location>
        <begin position="12"/>
        <end position="32"/>
    </location>
</feature>